<reference evidence="8 9" key="1">
    <citation type="submission" date="2017-11" db="EMBL/GenBank/DDBJ databases">
        <title>De novo assembly and phasing of dikaryotic genomes from two isolates of Puccinia coronata f. sp. avenae, the causal agent of oat crown rust.</title>
        <authorList>
            <person name="Miller M.E."/>
            <person name="Zhang Y."/>
            <person name="Omidvar V."/>
            <person name="Sperschneider J."/>
            <person name="Schwessinger B."/>
            <person name="Raley C."/>
            <person name="Palmer J.M."/>
            <person name="Garnica D."/>
            <person name="Upadhyaya N."/>
            <person name="Rathjen J."/>
            <person name="Taylor J.M."/>
            <person name="Park R.F."/>
            <person name="Dodds P.N."/>
            <person name="Hirsch C.D."/>
            <person name="Kianian S.F."/>
            <person name="Figueroa M."/>
        </authorList>
    </citation>
    <scope>NUCLEOTIDE SEQUENCE [LARGE SCALE GENOMIC DNA]</scope>
    <source>
        <strain evidence="8">12NC29</strain>
    </source>
</reference>
<keyword evidence="4 5" id="KW-0833">Ubl conjugation pathway</keyword>
<accession>A0A2N5W207</accession>
<comment type="function">
    <text evidence="5">Regulatory subunit of the dimeric UBA3-ULA1 E1 enzyme.</text>
</comment>
<evidence type="ECO:0000313" key="9">
    <source>
        <dbReference type="Proteomes" id="UP000235388"/>
    </source>
</evidence>
<protein>
    <recommendedName>
        <fullName evidence="3 5">NEDD8-activating enzyme E1 regulatory subunit</fullName>
    </recommendedName>
</protein>
<feature type="compositionally biased region" description="Basic and acidic residues" evidence="7">
    <location>
        <begin position="1"/>
        <end position="30"/>
    </location>
</feature>
<dbReference type="EMBL" id="PGCJ01000022">
    <property type="protein sequence ID" value="PLW56284.1"/>
    <property type="molecule type" value="Genomic_DNA"/>
</dbReference>
<comment type="pathway">
    <text evidence="1 5">Protein modification; protein neddylation.</text>
</comment>
<evidence type="ECO:0000313" key="8">
    <source>
        <dbReference type="EMBL" id="PLW56284.1"/>
    </source>
</evidence>
<dbReference type="PIRSF" id="PIRSF039099">
    <property type="entry name" value="APP-BP1"/>
    <property type="match status" value="1"/>
</dbReference>
<dbReference type="GO" id="GO:0005737">
    <property type="term" value="C:cytoplasm"/>
    <property type="evidence" value="ECO:0007669"/>
    <property type="project" value="TreeGrafter"/>
</dbReference>
<evidence type="ECO:0000256" key="2">
    <source>
        <dbReference type="ARBA" id="ARBA00006868"/>
    </source>
</evidence>
<proteinExistence type="inferred from homology"/>
<dbReference type="UniPathway" id="UPA00885"/>
<gene>
    <name evidence="8" type="ORF">PCANC_04096</name>
</gene>
<feature type="coiled-coil region" evidence="6">
    <location>
        <begin position="378"/>
        <end position="405"/>
    </location>
</feature>
<evidence type="ECO:0000256" key="4">
    <source>
        <dbReference type="ARBA" id="ARBA00022786"/>
    </source>
</evidence>
<evidence type="ECO:0000256" key="5">
    <source>
        <dbReference type="PIRNR" id="PIRNR039099"/>
    </source>
</evidence>
<evidence type="ECO:0000256" key="6">
    <source>
        <dbReference type="SAM" id="Coils"/>
    </source>
</evidence>
<comment type="similarity">
    <text evidence="2 5">Belongs to the ubiquitin-activating E1 family. ULA1 subfamily.</text>
</comment>
<comment type="caution">
    <text evidence="8">The sequence shown here is derived from an EMBL/GenBank/DDBJ whole genome shotgun (WGS) entry which is preliminary data.</text>
</comment>
<dbReference type="InterPro" id="IPR035985">
    <property type="entry name" value="Ubiquitin-activating_enz"/>
</dbReference>
<dbReference type="InterPro" id="IPR045886">
    <property type="entry name" value="ThiF/MoeB/HesA"/>
</dbReference>
<evidence type="ECO:0000256" key="7">
    <source>
        <dbReference type="SAM" id="MobiDB-lite"/>
    </source>
</evidence>
<dbReference type="FunFam" id="3.40.50.720:FF:000860">
    <property type="entry name" value="NEDD8-activating enzyme E1 regulatory subunit"/>
    <property type="match status" value="1"/>
</dbReference>
<dbReference type="OrthoDB" id="1708823at2759"/>
<keyword evidence="9" id="KW-1185">Reference proteome</keyword>
<keyword evidence="6" id="KW-0175">Coiled coil</keyword>
<organism evidence="8 9">
    <name type="scientific">Puccinia coronata f. sp. avenae</name>
    <dbReference type="NCBI Taxonomy" id="200324"/>
    <lineage>
        <taxon>Eukaryota</taxon>
        <taxon>Fungi</taxon>
        <taxon>Dikarya</taxon>
        <taxon>Basidiomycota</taxon>
        <taxon>Pucciniomycotina</taxon>
        <taxon>Pucciniomycetes</taxon>
        <taxon>Pucciniales</taxon>
        <taxon>Pucciniaceae</taxon>
        <taxon>Puccinia</taxon>
    </lineage>
</organism>
<dbReference type="GO" id="GO:0019781">
    <property type="term" value="F:NEDD8 activating enzyme activity"/>
    <property type="evidence" value="ECO:0007669"/>
    <property type="project" value="UniProtKB-UniRule"/>
</dbReference>
<feature type="region of interest" description="Disordered" evidence="7">
    <location>
        <begin position="1"/>
        <end position="39"/>
    </location>
</feature>
<dbReference type="PANTHER" id="PTHR10953">
    <property type="entry name" value="UBIQUITIN-ACTIVATING ENZYME E1"/>
    <property type="match status" value="1"/>
</dbReference>
<evidence type="ECO:0000256" key="3">
    <source>
        <dbReference type="ARBA" id="ARBA00015407"/>
    </source>
</evidence>
<dbReference type="Proteomes" id="UP000235388">
    <property type="component" value="Unassembled WGS sequence"/>
</dbReference>
<dbReference type="AlphaFoldDB" id="A0A2N5W207"/>
<evidence type="ECO:0000256" key="1">
    <source>
        <dbReference type="ARBA" id="ARBA00005032"/>
    </source>
</evidence>
<name>A0A2N5W207_9BASI</name>
<dbReference type="STRING" id="200324.A0A2N5W207"/>
<dbReference type="PANTHER" id="PTHR10953:SF29">
    <property type="entry name" value="NEDD8-ACTIVATING ENZYME E1 REGULATORY SUBUNIT"/>
    <property type="match status" value="1"/>
</dbReference>
<dbReference type="FunFam" id="3.40.50.720:FF:000475">
    <property type="entry name" value="NEDD8-activating enzyme E1 regulatory subunit"/>
    <property type="match status" value="1"/>
</dbReference>
<dbReference type="InterPro" id="IPR030667">
    <property type="entry name" value="APP-BP1"/>
</dbReference>
<dbReference type="Gene3D" id="3.40.50.720">
    <property type="entry name" value="NAD(P)-binding Rossmann-like Domain"/>
    <property type="match status" value="2"/>
</dbReference>
<sequence>MKREAEDGCSESADKLAKTMEEKEGGDHEATFITPSTARPDRETELFDRQLRLWESSGQQLIQEAAVKICDCCATSAQIAKNLILCGIKRIEMLDNKVVRQSEIGHNFFLEQSSLGQKRGKECCRLLDELSSSKYAPTDWDDDLLDSGYFESVDPSGLWTWQAHVCVRRPGKEEQVVSYWCWDQYVPTILVQTCGLVASIRLQIRELSIIQTHSESLVDLRLDCPFPSLSAFVNSFEMDKLDNHEHAHVPAVVIIIHFMEMFKSQHDGKLSQDSAEREELKRMILAEKRSADEDNFDEAVGMIWKACQPTKVPAHVEELFNDPQCDKAAWWDGRFWMLVKSLREFVRRNASHQLPLSGALPDMKSDTQSYTKMQAIYRQQASEDLETFTKIMDEVQETLEEAVEKKLMEDRSPSDSDPFYTNIGVGTDGPRFDVSSEMVASFVKNAAHIRVVRGGQYGHHPRDLMLKFTNECEPGNTEYTATWYFAFEALSSYRSMNDDEYPGMRKGQEEADFNSLCAIVLEVLTKHGWDEKDKKVPEKLQKALKEMLRSAGCELPHIASLVGGLVAQEITKLVTHQYVPTNGICIFDGYQSSMGILEF</sequence>
<dbReference type="GO" id="GO:0045116">
    <property type="term" value="P:protein neddylation"/>
    <property type="evidence" value="ECO:0007669"/>
    <property type="project" value="UniProtKB-UniRule"/>
</dbReference>
<dbReference type="SUPFAM" id="SSF69572">
    <property type="entry name" value="Activating enzymes of the ubiquitin-like proteins"/>
    <property type="match status" value="1"/>
</dbReference>